<keyword evidence="1" id="KW-0732">Signal</keyword>
<evidence type="ECO:0000313" key="2">
    <source>
        <dbReference type="EMBL" id="MBW75883.1"/>
    </source>
</evidence>
<proteinExistence type="predicted"/>
<feature type="chain" id="PRO_5014902056" evidence="1">
    <location>
        <begin position="20"/>
        <end position="73"/>
    </location>
</feature>
<reference evidence="2" key="1">
    <citation type="submission" date="2018-01" db="EMBL/GenBank/DDBJ databases">
        <title>An insight into the sialome of Amazonian anophelines.</title>
        <authorList>
            <person name="Ribeiro J.M."/>
            <person name="Scarpassa V."/>
            <person name="Calvo E."/>
        </authorList>
    </citation>
    <scope>NUCLEOTIDE SEQUENCE</scope>
</reference>
<dbReference type="EMBL" id="GGFL01011705">
    <property type="protein sequence ID" value="MBW75883.1"/>
    <property type="molecule type" value="Transcribed_RNA"/>
</dbReference>
<dbReference type="PROSITE" id="PS51257">
    <property type="entry name" value="PROKAR_LIPOPROTEIN"/>
    <property type="match status" value="1"/>
</dbReference>
<sequence length="73" mass="8140">MGVRAFVFLLPVVFWPVPGFSGCCSLRRFLSVGWSVVDARLHIASSSSSYRGVDVNRRREPRDKSLWLTAVAA</sequence>
<feature type="signal peptide" evidence="1">
    <location>
        <begin position="1"/>
        <end position="19"/>
    </location>
</feature>
<accession>A0A2M4DE56</accession>
<organism evidence="2">
    <name type="scientific">Anopheles darlingi</name>
    <name type="common">Mosquito</name>
    <dbReference type="NCBI Taxonomy" id="43151"/>
    <lineage>
        <taxon>Eukaryota</taxon>
        <taxon>Metazoa</taxon>
        <taxon>Ecdysozoa</taxon>
        <taxon>Arthropoda</taxon>
        <taxon>Hexapoda</taxon>
        <taxon>Insecta</taxon>
        <taxon>Pterygota</taxon>
        <taxon>Neoptera</taxon>
        <taxon>Endopterygota</taxon>
        <taxon>Diptera</taxon>
        <taxon>Nematocera</taxon>
        <taxon>Culicoidea</taxon>
        <taxon>Culicidae</taxon>
        <taxon>Anophelinae</taxon>
        <taxon>Anopheles</taxon>
    </lineage>
</organism>
<protein>
    <submittedName>
        <fullName evidence="2">Putative secreted protein</fullName>
    </submittedName>
</protein>
<name>A0A2M4DE56_ANODA</name>
<dbReference type="AlphaFoldDB" id="A0A2M4DE56"/>
<evidence type="ECO:0000256" key="1">
    <source>
        <dbReference type="SAM" id="SignalP"/>
    </source>
</evidence>